<evidence type="ECO:0000256" key="1">
    <source>
        <dbReference type="ARBA" id="ARBA00034773"/>
    </source>
</evidence>
<dbReference type="GO" id="GO:0010150">
    <property type="term" value="P:leaf senescence"/>
    <property type="evidence" value="ECO:0007669"/>
    <property type="project" value="UniProtKB-ARBA"/>
</dbReference>
<protein>
    <submittedName>
        <fullName evidence="2">Uncharacterized protein</fullName>
    </submittedName>
</protein>
<dbReference type="AlphaFoldDB" id="A0A6A6LGN5"/>
<dbReference type="InterPro" id="IPR007608">
    <property type="entry name" value="Senescence_reg_S40"/>
</dbReference>
<reference evidence="2 3" key="1">
    <citation type="journal article" date="2020" name="Mol. Plant">
        <title>The Chromosome-Based Rubber Tree Genome Provides New Insights into Spurge Genome Evolution and Rubber Biosynthesis.</title>
        <authorList>
            <person name="Liu J."/>
            <person name="Shi C."/>
            <person name="Shi C.C."/>
            <person name="Li W."/>
            <person name="Zhang Q.J."/>
            <person name="Zhang Y."/>
            <person name="Li K."/>
            <person name="Lu H.F."/>
            <person name="Shi C."/>
            <person name="Zhu S.T."/>
            <person name="Xiao Z.Y."/>
            <person name="Nan H."/>
            <person name="Yue Y."/>
            <person name="Zhu X.G."/>
            <person name="Wu Y."/>
            <person name="Hong X.N."/>
            <person name="Fan G.Y."/>
            <person name="Tong Y."/>
            <person name="Zhang D."/>
            <person name="Mao C.L."/>
            <person name="Liu Y.L."/>
            <person name="Hao S.J."/>
            <person name="Liu W.Q."/>
            <person name="Lv M.Q."/>
            <person name="Zhang H.B."/>
            <person name="Liu Y."/>
            <person name="Hu-Tang G.R."/>
            <person name="Wang J.P."/>
            <person name="Wang J.H."/>
            <person name="Sun Y.H."/>
            <person name="Ni S.B."/>
            <person name="Chen W.B."/>
            <person name="Zhang X.C."/>
            <person name="Jiao Y.N."/>
            <person name="Eichler E.E."/>
            <person name="Li G.H."/>
            <person name="Liu X."/>
            <person name="Gao L.Z."/>
        </authorList>
    </citation>
    <scope>NUCLEOTIDE SEQUENCE [LARGE SCALE GENOMIC DNA]</scope>
    <source>
        <strain evidence="3">cv. GT1</strain>
        <tissue evidence="2">Leaf</tissue>
    </source>
</reference>
<evidence type="ECO:0000313" key="2">
    <source>
        <dbReference type="EMBL" id="KAF2300602.1"/>
    </source>
</evidence>
<proteinExistence type="inferred from homology"/>
<dbReference type="PANTHER" id="PTHR46525:SF2">
    <property type="entry name" value="EMB|CAB72159.1"/>
    <property type="match status" value="1"/>
</dbReference>
<comment type="similarity">
    <text evidence="1">Belongs to the senescence regulator S40 family.</text>
</comment>
<dbReference type="Pfam" id="PF04520">
    <property type="entry name" value="Senescence_reg"/>
    <property type="match status" value="1"/>
</dbReference>
<dbReference type="PANTHER" id="PTHR46525">
    <property type="entry name" value="EMB|CAB72159.1"/>
    <property type="match status" value="1"/>
</dbReference>
<keyword evidence="3" id="KW-1185">Reference proteome</keyword>
<gene>
    <name evidence="2" type="ORF">GH714_014368</name>
</gene>
<dbReference type="Proteomes" id="UP000467840">
    <property type="component" value="Chromosome 4"/>
</dbReference>
<comment type="caution">
    <text evidence="2">The sequence shown here is derived from an EMBL/GenBank/DDBJ whole genome shotgun (WGS) entry which is preliminary data.</text>
</comment>
<name>A0A6A6LGN5_HEVBR</name>
<organism evidence="2 3">
    <name type="scientific">Hevea brasiliensis</name>
    <name type="common">Para rubber tree</name>
    <name type="synonym">Siphonia brasiliensis</name>
    <dbReference type="NCBI Taxonomy" id="3981"/>
    <lineage>
        <taxon>Eukaryota</taxon>
        <taxon>Viridiplantae</taxon>
        <taxon>Streptophyta</taxon>
        <taxon>Embryophyta</taxon>
        <taxon>Tracheophyta</taxon>
        <taxon>Spermatophyta</taxon>
        <taxon>Magnoliopsida</taxon>
        <taxon>eudicotyledons</taxon>
        <taxon>Gunneridae</taxon>
        <taxon>Pentapetalae</taxon>
        <taxon>rosids</taxon>
        <taxon>fabids</taxon>
        <taxon>Malpighiales</taxon>
        <taxon>Euphorbiaceae</taxon>
        <taxon>Crotonoideae</taxon>
        <taxon>Micrandreae</taxon>
        <taxon>Hevea</taxon>
    </lineage>
</organism>
<evidence type="ECO:0000313" key="3">
    <source>
        <dbReference type="Proteomes" id="UP000467840"/>
    </source>
</evidence>
<sequence length="151" mass="16765">MATSKSYFARQNYRFLSGDEALRAPLTPDSAFELDESDIYNNSVTTRSYSTEFLKSLPSSRLTKKSTATAAALTNSSVPGDRVVGTPSSLPVNIPDWSKILKDEYRRVVVGEIWTTTTTTTMTRRRGLFPRRSEGSAARVFGEDEDRIVLG</sequence>
<accession>A0A6A6LGN5</accession>
<dbReference type="EMBL" id="JAAGAX010000010">
    <property type="protein sequence ID" value="KAF2300602.1"/>
    <property type="molecule type" value="Genomic_DNA"/>
</dbReference>